<name>A0A7G7XEP8_9PSED</name>
<keyword evidence="2" id="KW-0472">Membrane</keyword>
<reference evidence="4" key="1">
    <citation type="journal article" date="2020" name="Microbiol. Resour. Announc.">
        <title>Complete genome sequences of four natural Pseudomonas isolates that catabolize a wide range of aromatic compounds relevant to lignin valorization.</title>
        <authorList>
            <person name="Hatmaker E.A."/>
            <person name="Presley G."/>
            <person name="Cannon O."/>
            <person name="Guss A.M."/>
            <person name="Elkins J.G."/>
        </authorList>
    </citation>
    <scope>NUCLEOTIDE SEQUENCE [LARGE SCALE GENOMIC DNA]</scope>
    <source>
        <strain evidence="4">H1F5C</strain>
    </source>
</reference>
<protein>
    <submittedName>
        <fullName evidence="3">Uncharacterized protein</fullName>
    </submittedName>
</protein>
<gene>
    <name evidence="3" type="ORF">GGI48_04460</name>
</gene>
<evidence type="ECO:0000256" key="1">
    <source>
        <dbReference type="SAM" id="MobiDB-lite"/>
    </source>
</evidence>
<evidence type="ECO:0000313" key="4">
    <source>
        <dbReference type="Proteomes" id="UP000515277"/>
    </source>
</evidence>
<evidence type="ECO:0000313" key="3">
    <source>
        <dbReference type="EMBL" id="QNH78443.1"/>
    </source>
</evidence>
<keyword evidence="2" id="KW-1133">Transmembrane helix</keyword>
<evidence type="ECO:0000256" key="2">
    <source>
        <dbReference type="SAM" id="Phobius"/>
    </source>
</evidence>
<dbReference type="Proteomes" id="UP000515277">
    <property type="component" value="Chromosome"/>
</dbReference>
<proteinExistence type="predicted"/>
<keyword evidence="2" id="KW-0812">Transmembrane</keyword>
<feature type="transmembrane region" description="Helical" evidence="2">
    <location>
        <begin position="20"/>
        <end position="41"/>
    </location>
</feature>
<dbReference type="EMBL" id="CP060201">
    <property type="protein sequence ID" value="QNH78443.1"/>
    <property type="molecule type" value="Genomic_DNA"/>
</dbReference>
<feature type="transmembrane region" description="Helical" evidence="2">
    <location>
        <begin position="108"/>
        <end position="129"/>
    </location>
</feature>
<feature type="region of interest" description="Disordered" evidence="1">
    <location>
        <begin position="135"/>
        <end position="177"/>
    </location>
</feature>
<accession>A0A7G7XEP8</accession>
<dbReference type="AlphaFoldDB" id="A0A7G7XEP8"/>
<feature type="transmembrane region" description="Helical" evidence="2">
    <location>
        <begin position="48"/>
        <end position="70"/>
    </location>
</feature>
<dbReference type="RefSeq" id="WP_179597227.1">
    <property type="nucleotide sequence ID" value="NZ_CP060201.1"/>
</dbReference>
<sequence>MLTTLWVLRHWENWESLAILLVPFQLYVLCFMSISMLILRFRGRIPLFVAYASMLVIAGWPSANVLWATLPYAHDYEDYRENLRQVREQERQQQTLAFNDVDKQLVRWVGGMAVFEAIKIMMATVPNWIEAQEQRKSARQLQEQAPVQSPKSPEAVGLEPAAAAAKAPEKVSGTLRQ</sequence>
<organism evidence="3 4">
    <name type="scientific">Pseudomonas protegens</name>
    <dbReference type="NCBI Taxonomy" id="380021"/>
    <lineage>
        <taxon>Bacteria</taxon>
        <taxon>Pseudomonadati</taxon>
        <taxon>Pseudomonadota</taxon>
        <taxon>Gammaproteobacteria</taxon>
        <taxon>Pseudomonadales</taxon>
        <taxon>Pseudomonadaceae</taxon>
        <taxon>Pseudomonas</taxon>
    </lineage>
</organism>
<feature type="compositionally biased region" description="Polar residues" evidence="1">
    <location>
        <begin position="139"/>
        <end position="151"/>
    </location>
</feature>